<proteinExistence type="predicted"/>
<accession>A0A6P8YST8</accession>
<feature type="compositionally biased region" description="Polar residues" evidence="1">
    <location>
        <begin position="1"/>
        <end position="11"/>
    </location>
</feature>
<feature type="compositionally biased region" description="Acidic residues" evidence="1">
    <location>
        <begin position="140"/>
        <end position="149"/>
    </location>
</feature>
<feature type="compositionally biased region" description="Basic residues" evidence="1">
    <location>
        <begin position="17"/>
        <end position="30"/>
    </location>
</feature>
<protein>
    <submittedName>
        <fullName evidence="4">Uncharacterized protein LOC117571027</fullName>
    </submittedName>
</protein>
<evidence type="ECO:0000313" key="3">
    <source>
        <dbReference type="Proteomes" id="UP000515160"/>
    </source>
</evidence>
<dbReference type="PANTHER" id="PTHR22666">
    <property type="entry name" value="MYB_SANT-LIKE DNA-BINDING DOMAIN-CONTAINING PROTEIN 1"/>
    <property type="match status" value="1"/>
</dbReference>
<organism evidence="3 4">
    <name type="scientific">Drosophila albomicans</name>
    <name type="common">Fruit fly</name>
    <dbReference type="NCBI Taxonomy" id="7291"/>
    <lineage>
        <taxon>Eukaryota</taxon>
        <taxon>Metazoa</taxon>
        <taxon>Ecdysozoa</taxon>
        <taxon>Arthropoda</taxon>
        <taxon>Hexapoda</taxon>
        <taxon>Insecta</taxon>
        <taxon>Pterygota</taxon>
        <taxon>Neoptera</taxon>
        <taxon>Endopterygota</taxon>
        <taxon>Diptera</taxon>
        <taxon>Brachycera</taxon>
        <taxon>Muscomorpha</taxon>
        <taxon>Ephydroidea</taxon>
        <taxon>Drosophilidae</taxon>
        <taxon>Drosophila</taxon>
    </lineage>
</organism>
<dbReference type="InterPro" id="IPR044822">
    <property type="entry name" value="Myb_DNA-bind_4"/>
</dbReference>
<evidence type="ECO:0000313" key="4">
    <source>
        <dbReference type="RefSeq" id="XP_034108877.1"/>
    </source>
</evidence>
<sequence length="380" mass="44562">MRTTNGNSSPQAYRPHNVSKRQRMTVKPKLKPQLSKRPIATKFKNQSAHNEEYDDDDIYSDDLEEEPDDSEWQPEQSERPTREQKSSSMRPLLQLLSDNSSRRPGDQIGKAPTSAAQKRIYQDIDLVSDDEELTTKVEAEDSQIEDELQDVQAPKRKKKSSGRRFLWTPKSTSRIIDLWEKYLKDIRGKRKNTEVHKQMAAEMSEYGVTHREIKFKMDNLTKKYKIEMEKIASGKETNWRQFKRVQYFLHGKVDFEQIMFDNAESSPFFEFDHSEAGSQEFDLSQEDLQLKEEVEQEEENIIEQTKEESPPKNVMKMPEKKIYRPNCVSDATAPKSERILQIEEEKLEIEKQKLLVMKHISQNLSSISKTLVELLRNTKK</sequence>
<dbReference type="GO" id="GO:0016604">
    <property type="term" value="C:nuclear body"/>
    <property type="evidence" value="ECO:0007669"/>
    <property type="project" value="TreeGrafter"/>
</dbReference>
<name>A0A6P8YST8_DROAB</name>
<dbReference type="Gene3D" id="1.10.10.60">
    <property type="entry name" value="Homeodomain-like"/>
    <property type="match status" value="1"/>
</dbReference>
<dbReference type="Pfam" id="PF13837">
    <property type="entry name" value="Myb_DNA-bind_4"/>
    <property type="match status" value="1"/>
</dbReference>
<evidence type="ECO:0000259" key="2">
    <source>
        <dbReference type="Pfam" id="PF13837"/>
    </source>
</evidence>
<dbReference type="InterPro" id="IPR026095">
    <property type="entry name" value="Myb/SANT-like_DNA-bd_dom_prot"/>
</dbReference>
<feature type="compositionally biased region" description="Basic and acidic residues" evidence="1">
    <location>
        <begin position="76"/>
        <end position="85"/>
    </location>
</feature>
<dbReference type="GO" id="GO:0045893">
    <property type="term" value="P:positive regulation of DNA-templated transcription"/>
    <property type="evidence" value="ECO:0007669"/>
    <property type="project" value="TreeGrafter"/>
</dbReference>
<dbReference type="PANTHER" id="PTHR22666:SF3">
    <property type="entry name" value="MYB_SANT-LIKE DNA-BINDING DOMAIN-CONTAINING PROTEIN 1"/>
    <property type="match status" value="1"/>
</dbReference>
<gene>
    <name evidence="4" type="primary">LOC117571027</name>
</gene>
<dbReference type="RefSeq" id="XP_034108877.1">
    <property type="nucleotide sequence ID" value="XM_034252986.2"/>
</dbReference>
<feature type="domain" description="Myb/SANT-like DNA-binding" evidence="2">
    <location>
        <begin position="166"/>
        <end position="245"/>
    </location>
</feature>
<feature type="region of interest" description="Disordered" evidence="1">
    <location>
        <begin position="139"/>
        <end position="162"/>
    </location>
</feature>
<evidence type="ECO:0000256" key="1">
    <source>
        <dbReference type="SAM" id="MobiDB-lite"/>
    </source>
</evidence>
<feature type="region of interest" description="Disordered" evidence="1">
    <location>
        <begin position="1"/>
        <end position="117"/>
    </location>
</feature>
<dbReference type="GeneID" id="117571027"/>
<dbReference type="OrthoDB" id="691673at2759"/>
<keyword evidence="3" id="KW-1185">Reference proteome</keyword>
<dbReference type="Proteomes" id="UP000515160">
    <property type="component" value="Chromosome 3"/>
</dbReference>
<feature type="compositionally biased region" description="Acidic residues" evidence="1">
    <location>
        <begin position="52"/>
        <end position="72"/>
    </location>
</feature>
<reference evidence="4" key="1">
    <citation type="submission" date="2025-08" db="UniProtKB">
        <authorList>
            <consortium name="RefSeq"/>
        </authorList>
    </citation>
    <scope>IDENTIFICATION</scope>
    <source>
        <strain evidence="4">15112-1751.03</strain>
        <tissue evidence="4">Whole Adult</tissue>
    </source>
</reference>
<dbReference type="AlphaFoldDB" id="A0A6P8YST8"/>